<evidence type="ECO:0000313" key="2">
    <source>
        <dbReference type="EMBL" id="PMS35688.1"/>
    </source>
</evidence>
<feature type="transmembrane region" description="Helical" evidence="1">
    <location>
        <begin position="357"/>
        <end position="382"/>
    </location>
</feature>
<sequence length="408" mass="44271">MRPLLVRLHRWFGIATASFLIVAGLSGAVIAWYQELDAALNPAFFRSVTPGRPQPPLALADRLEAADPRIAITYLPLHVEVGHTLIVGVAGRTNPATGKPYELGFNQVALDPVTGAIQGRRAWGAPSLSRLNLLPFVYKLHYTLFLPLRGGLDMGRWLMGIVGIVWTIDCIVAIMIAFPSAKTWRKSFAFRMKRGGYALVFDLHRSGGVWLWAVLSIVAVTSVSMNLADPVVRPIVSRLSPLEPAPFTSSALRQPVLAHEPVLSREQIIEIAEAAARREHIPHTPGALRYAPGLAAYGVRYFDASSHRNEAGLGDAWLYWDARTGAPAGRQIPGRGSAGDLFMQAQFPLHSGRIAGLAGRVVVSMTGLAVAVLSVTGLAIWLRKARARRLAAAAAARRPAREHERTPV</sequence>
<feature type="transmembrane region" description="Helical" evidence="1">
    <location>
        <begin position="157"/>
        <end position="178"/>
    </location>
</feature>
<dbReference type="EMBL" id="PNYC01000010">
    <property type="protein sequence ID" value="PMS35688.1"/>
    <property type="molecule type" value="Genomic_DNA"/>
</dbReference>
<dbReference type="RefSeq" id="WP_018441526.1">
    <property type="nucleotide sequence ID" value="NZ_KB890177.1"/>
</dbReference>
<dbReference type="PANTHER" id="PTHR34219:SF5">
    <property type="entry name" value="BLR4505 PROTEIN"/>
    <property type="match status" value="1"/>
</dbReference>
<protein>
    <submittedName>
        <fullName evidence="2">PepSY domain-containing protein</fullName>
    </submittedName>
</protein>
<keyword evidence="3" id="KW-1185">Reference proteome</keyword>
<evidence type="ECO:0000313" key="3">
    <source>
        <dbReference type="Proteomes" id="UP000235777"/>
    </source>
</evidence>
<gene>
    <name evidence="2" type="ORF">C0Z20_17570</name>
</gene>
<evidence type="ECO:0000256" key="1">
    <source>
        <dbReference type="SAM" id="Phobius"/>
    </source>
</evidence>
<dbReference type="OrthoDB" id="7238323at2"/>
<feature type="transmembrane region" description="Helical" evidence="1">
    <location>
        <begin position="12"/>
        <end position="33"/>
    </location>
</feature>
<keyword evidence="1" id="KW-0812">Transmembrane</keyword>
<keyword evidence="1" id="KW-0472">Membrane</keyword>
<dbReference type="Pfam" id="PF03929">
    <property type="entry name" value="PepSY_TM"/>
    <property type="match status" value="1"/>
</dbReference>
<comment type="caution">
    <text evidence="2">The sequence shown here is derived from an EMBL/GenBank/DDBJ whole genome shotgun (WGS) entry which is preliminary data.</text>
</comment>
<organism evidence="2 3">
    <name type="scientific">Trinickia symbiotica</name>
    <dbReference type="NCBI Taxonomy" id="863227"/>
    <lineage>
        <taxon>Bacteria</taxon>
        <taxon>Pseudomonadati</taxon>
        <taxon>Pseudomonadota</taxon>
        <taxon>Betaproteobacteria</taxon>
        <taxon>Burkholderiales</taxon>
        <taxon>Burkholderiaceae</taxon>
        <taxon>Trinickia</taxon>
    </lineage>
</organism>
<dbReference type="InterPro" id="IPR005625">
    <property type="entry name" value="PepSY-ass_TM"/>
</dbReference>
<dbReference type="AlphaFoldDB" id="A0A2N7X1P9"/>
<dbReference type="PANTHER" id="PTHR34219">
    <property type="entry name" value="IRON-REGULATED INNER MEMBRANE PROTEIN-RELATED"/>
    <property type="match status" value="1"/>
</dbReference>
<dbReference type="STRING" id="863227.GCA_000373005_02952"/>
<reference evidence="2 3" key="1">
    <citation type="submission" date="2018-01" db="EMBL/GenBank/DDBJ databases">
        <title>Whole genome analyses suggest that Burkholderia sensu lato contains two further novel genera in the rhizoxinica-symbiotica group Mycetohabitans gen. nov., and Trinickia gen. nov.: implications for the evolution of diazotrophy and nodulation in the Burkholderiaceae.</title>
        <authorList>
            <person name="Estrada-de los Santos P."/>
            <person name="Palmer M."/>
            <person name="Chavez-Ramirez B."/>
            <person name="Beukes C."/>
            <person name="Steenkamp E.T."/>
            <person name="Hirsch A.M."/>
            <person name="Manyaka P."/>
            <person name="Maluk M."/>
            <person name="Lafos M."/>
            <person name="Crook M."/>
            <person name="Gross E."/>
            <person name="Simon M.F."/>
            <person name="Bueno dos Reis Junior F."/>
            <person name="Poole P.S."/>
            <person name="Venter S.N."/>
            <person name="James E.K."/>
        </authorList>
    </citation>
    <scope>NUCLEOTIDE SEQUENCE [LARGE SCALE GENOMIC DNA]</scope>
    <source>
        <strain evidence="2 3">JPY 581</strain>
    </source>
</reference>
<dbReference type="Proteomes" id="UP000235777">
    <property type="component" value="Unassembled WGS sequence"/>
</dbReference>
<accession>A0A2N7X1P9</accession>
<feature type="transmembrane region" description="Helical" evidence="1">
    <location>
        <begin position="209"/>
        <end position="228"/>
    </location>
</feature>
<proteinExistence type="predicted"/>
<name>A0A2N7X1P9_9BURK</name>
<keyword evidence="1" id="KW-1133">Transmembrane helix</keyword>